<dbReference type="PANTHER" id="PTHR46919">
    <property type="entry name" value="ZINC FINGER, C3HC4 TYPE (RING FINGER) FAMILY PROTEIN"/>
    <property type="match status" value="1"/>
</dbReference>
<dbReference type="OrthoDB" id="1262810at2759"/>
<feature type="domain" description="Sacsin/Nov" evidence="2">
    <location>
        <begin position="2270"/>
        <end position="2505"/>
    </location>
</feature>
<evidence type="ECO:0000313" key="3">
    <source>
        <dbReference type="EMBL" id="VDI21592.1"/>
    </source>
</evidence>
<dbReference type="SUPFAM" id="SSF55874">
    <property type="entry name" value="ATPase domain of HSP90 chaperone/DNA topoisomerase II/histidine kinase"/>
    <property type="match status" value="2"/>
</dbReference>
<organism evidence="3 4">
    <name type="scientific">Mytilus galloprovincialis</name>
    <name type="common">Mediterranean mussel</name>
    <dbReference type="NCBI Taxonomy" id="29158"/>
    <lineage>
        <taxon>Eukaryota</taxon>
        <taxon>Metazoa</taxon>
        <taxon>Spiralia</taxon>
        <taxon>Lophotrochozoa</taxon>
        <taxon>Mollusca</taxon>
        <taxon>Bivalvia</taxon>
        <taxon>Autobranchia</taxon>
        <taxon>Pteriomorphia</taxon>
        <taxon>Mytilida</taxon>
        <taxon>Mytiloidea</taxon>
        <taxon>Mytilidae</taxon>
        <taxon>Mytilinae</taxon>
        <taxon>Mytilus</taxon>
    </lineage>
</organism>
<reference evidence="3" key="1">
    <citation type="submission" date="2018-11" db="EMBL/GenBank/DDBJ databases">
        <authorList>
            <person name="Alioto T."/>
            <person name="Alioto T."/>
        </authorList>
    </citation>
    <scope>NUCLEOTIDE SEQUENCE</scope>
</reference>
<dbReference type="Pfam" id="PF25794">
    <property type="entry name" value="SACS"/>
    <property type="match status" value="3"/>
</dbReference>
<dbReference type="EMBL" id="UYJE01003695">
    <property type="protein sequence ID" value="VDI21592.1"/>
    <property type="molecule type" value="Genomic_DNA"/>
</dbReference>
<dbReference type="InterPro" id="IPR036890">
    <property type="entry name" value="HATPase_C_sf"/>
</dbReference>
<dbReference type="NCBIfam" id="NF047352">
    <property type="entry name" value="P_loop_sacsin"/>
    <property type="match status" value="2"/>
</dbReference>
<feature type="region of interest" description="Disordered" evidence="1">
    <location>
        <begin position="4107"/>
        <end position="4142"/>
    </location>
</feature>
<accession>A0A8B6DMR4</accession>
<dbReference type="PANTHER" id="PTHR46919:SF2">
    <property type="entry name" value="SACSIN"/>
    <property type="match status" value="1"/>
</dbReference>
<proteinExistence type="predicted"/>
<gene>
    <name evidence="3" type="ORF">MGAL_10B032845</name>
</gene>
<sequence>MIISGNRMLVLDPHQKNANHVCINMKLNKLHKYKKQLDISYCLNALDGLFNFSQETLDSGEFNGTLFRFPLRDVKTNLSDNVYDIAKISDLFNAFKAEASVELLFLNCIEKIELYDKDGYKLHKSDEPPFFTVKISESCLDDVRLKRSEFHTHMQSVGRNIADQTFSTKVDVKIETQSGSGNKSEQSWFVLHCLKGGNLSQELATLSLDIALSNSPYVSIAVPKDMDTDFKGHVFCLMPLPLEDESLTGYPVHVNGHFALSQNRRHVKWPTADQVRNKAHIDKSIRWNNCLLVEVLAGVYHDVIQNLLQTCKDNGNRKEDLDRFYRSIPDHRKITSHWDLICEPFFQTFLQTACLFSDSFGGKWIHPKDAVFKIFDTNVSEVTQKNICRLMQACCIELVDVPNHIVAVLRHRKYSIQTLSQEFIRTCMTSDTSYKSFSCEEKFNILNFIVSDGNYSRLSGLELLPLENGSFCTFYNNKNNRVFICKDEVALFPGQEERFIKQDLNDEVYNHLYMMASKGLYQVVILQNQSASEIASLLQTTITKYIGSTSNREIQWQSSAPVGMDWLEKVWSYIQRYDLSYFSNLHLMPDTRSNEMYKVCAGFILKTKGHNGIPSSVCDCLRYLDIIVLEQILSIIEEHKHIRNFVYLPTKEDVFRMLIKIQAGGNVNHLVKKFNTTITAEERSQFVTYISGYSITDNQLINLLSAMNLFTEKNSHRHVSASQVKIIAETDQLPVLYFKETLDCSDQKYRDLATKLHAKTITKENVIVDILNNLNDHYHTAEINKMMEYVINNLPYFHMKDKMIRIAREIPFVVTSGRQMNKASDLFDPEDDTLKMIILDNDRFPNVQNLPVELKLLRKLGLKSLQDITGEDILSCARCTENKRSEELLKVLVNKSGLLSSYVSGQKLSNHLSSLRFIGPSERKDDFPKSLPWYTDTADSFFCRPCDLSSPKFTKMIGSVKPVVSPSSSSLIASAGWTIEPGVTYVIDQLLIITERYEDKYKPELLPVISDIYHFMANHYNSQDFQRLSNKKWIWTGTGFEEPEKVYLQTKSSDLVLRPYLYPLPDEFRGSNLLQFFRKIQCLERQTTDLLIRVEKMIQTEYCGGGGKSEERAKADLQLVVNILNSIKDDKNIEGVLLPIKQCDETLLILKPASECNYCKDDDELFGDEQFFVHHDVSPETAEKLGVPSVTDTLLEDAERLDEWGQSEPLTRRIKNLLESYKDGLSVPKEIIQNADDAGATKVCFMYDEREKENYGKKLLDKNMLECQGPSLWAYNNAKFTNEDLLNITKVSGATKGIDTTKIGKFGLGFCSVYNLTEVPSFITGDHMVIFDPHSDYLADALKHKKQPGLKIHMQRNRKIMMRKHSQFEPFNGVFGCNLDTSQKEITFEGTLFRLPLRTRQQAVSSEISNIPYDNEQMISLMKIFIEAGGNLLLFSQNVVEVEFYHLPRNEKDPTNAVKLYSVRKDFVRTIGRPIHQSQSYNTFSVLKEMTLQFENVKKGVAKNTSMVDLSILIQVSVEANSKLINFKITSCSSSTSWIVTWASGTSRSKDLALKSSTKRVLPLGSVACPVTKTEEGLYKTCSLKDLPSGFYHISHVFCYLPLPVETSFPVHVNGSFAVTSDRRRLSCKTVDDKDSFDSDWNEGLMGDAVCNAYILFLENRIDLGLDNNEPYFQHWPVQYGKDGNFGKLQTAFYQQISDRQRNAQVFRRDNKITSITYCQFLDSTLMETKFGEEAFNVCVKFLEDDNTKIMKLPRDIQNSFRDAGCVDVVKQRTLNNIAFFSKLVFPHLTDDVWAQNIMDILMLYAIDNASDEMCNLLKEHRCIPTAPNRVLRHPSELVDRKGLLNSLFKEEDERFVMLDLNTYSKPTRLVTLARLGMTTTKLTENLLIDRAKSILSLAETCPHCALDRCVQFVRYLNREITSIEPNHQLFSDLKSIQFLPVKSKSKEWEWSWGGDSITKSIESSGIQYKCINENHNQSITVQFESPQKLYSNTVLELVCSIRPVLDRLCLPMDIYAQFFGKLGVMNNVSPSLALENLLVISTDFGKTEKRSTKSESIASTVFAIYKFLNETFTKQIHSDEKAQKSLIQTADRFRNENILLLNGTFVKPCQVVVQISEDCSPDFYGLNVAYNLKQMKGLLKLLQIDDRCSAERVLSKLEMYKTKYGSKEMDEDEVKLYVRLLKVLVSSMKLDNLNADSVQDLFIPDTKGILHPIQNVCLDESTVNSTETMHFTHDSISHEIAKVLGINTKRKHKVEECSKDLYSQDFGQHEELLTRIKRILDGYPFDVCILKELLQNADDAKASEVHIVVDFNNHPTDDLFDEMWKPLQGPALLVFNDSYFTEADIAGIQNLGVGSKGDDPTKTGQYGVGFNAVYHLTDVPSFLSRGQHVETGEVLCIFDPHCHYVPKATGRNPGRKYVNTKTLKEDHPNVFSCYHDNLLMNNQGTIFRLPLRTEKFTKKSQISNSIVTAEGVRRLLEDFKKEMSEMLLFVNNVKSIKLSEIVGGKLEEIYSVMLKMSSADESKRTEFNNAIGQASKIMNETKNPDCLSSTEMKYQVQINDSCGKMMKWLIVRRLGFSKKGTCPDTIKKAYQKGDIGLLPRGGVALPIFEKDQECVMEHGRVFCSLPLPLESGLPIHFNGHFALDHEARRSLYTDDQEGYHVVWNKHLLEDIIAPSYTTGLLEMKELLGLKTDSQVNELQLHKQLSRFHGYFPEFEKAKNDYFKFLTCSIYRWINSNEVPLFASAKMVSNSEAHVNFYPLYCSKNTFQSVFNTMKKQQISSSTVATIGAVGSGISEKIASLKEEAHKTRDDRVPSLVHIFKELGIKLLDAPKHVLRSIKEAKIEVCEINPEFLMCFLKSFNVSAIDTCNLGGVDCSIEETTFKKVSHLVLCISYCKKSDLFIQHLNGLPFCLTEDGILRTFKRESPVFCTNYSTILKESASLFLHHDLTDLFTITHDGLKEFDLNAFAEFLPATLASEVYRTHNRPVVWSTHRDSVVNMTWLSRVWDFINHTVQLNVDKSAAIDTRNLDSVFERMNPLIPWCLIPCTQSVQPFVEDIKEHVLFPVSKLRYTVNLSTYNGSIEKALKRLALPCLDPSFKVDQRFILTAMLVSDKDPCALIDFLYEYKEEIRNRNITPEVCTDILEYFSEHIERISENVNVEAFLNKIRQIPLHVNVSGHNISLDSNASVLVLSDYVSNKIVLDGVEEWANASDTILLKATHHLTKLYAKIGFTAEKLEAIDVYTNHLLRTFDCLPKENHQAHLVFIRDTLLAKSSLFNTQQNHLIDVLKKVSFVEGNDGILFTASHFKDPCNELLKLMCDPNDFPGGVFSANCWLEFLVIAGIQTQVTSNMVLQFARSIEEEVGQKGVTEEISKKSELLTKHVLSRHNIEKEGILNEISSIKFIVPCKITDWKNKIFPQKHGLTVCYRESVPRYKADLCWTTCNIIPDKAKPYYSIDPKKQLSVVSQLGILNEPPFRSVISHVQNICDALKGFADKNLIQDASIVLIKEMMLKIYDWLNENHDKDIDHFKKSLIHTPLVFKSERKLFVTCVRTVKSLDKKKEHEIVPYLLETPEEYGKYFKLFQILGMNLNTDLSTYVRVLVDLKYDIGDRKLNPNLLKIVQRSVEEILSFRADVDEHVFDALEKMEALYLLTREKQLMNASNLVFSDNEDFEEKIGNDIGKPYMMGFDRLDVSAHGNIVSSFKQLPKKMQPCILSEMITSEIDEESFNKINDRRGQLLREFLASPQFQEAIVRISVHCRKDLKLPKMKEDDAKAMVNGIENIQIVQVESIKQRLTYKGKTVGQDELTAYCQSQDETSQHTLFCAFNEYKIQEWLSESFLKISEVLSKCTNYLFCDTKGFLMTVLNFIENPNSITKALDRARVEQYSISKKSRKSVFPPAGVTVHEEWHCFLDNSFSDFDVGDYVALLLSEEKMDGDRFIPAVYIYAIVVGKVESGETIPIIGNSLRYYLVDVGNQRIEKKRAYDCFKFNCSIPEKSNELVVFLDISDTQKDERPLDDILKDVKEKIKAAWTLPEDERKKIIKRFFKKWHPDKNHGNEKIATEVFKFIKNLVLQMENGEDVDANTNSNFKQPPRNSTFWEHFRTWERDTTEDKNNSEQRSQSSGCGTSSGRRQDKQEVPSVAEARQWMRQAKLDFTAAKQFLP</sequence>
<feature type="domain" description="Sacsin/Nov" evidence="2">
    <location>
        <begin position="1208"/>
        <end position="1457"/>
    </location>
</feature>
<protein>
    <submittedName>
        <fullName evidence="3">Sacsin</fullName>
    </submittedName>
</protein>
<feature type="domain" description="Sacsin/Nov" evidence="2">
    <location>
        <begin position="2"/>
        <end position="117"/>
    </location>
</feature>
<evidence type="ECO:0000256" key="1">
    <source>
        <dbReference type="SAM" id="MobiDB-lite"/>
    </source>
</evidence>
<comment type="caution">
    <text evidence="3">The sequence shown here is derived from an EMBL/GenBank/DDBJ whole genome shotgun (WGS) entry which is preliminary data.</text>
</comment>
<keyword evidence="4" id="KW-1185">Reference proteome</keyword>
<dbReference type="InterPro" id="IPR036869">
    <property type="entry name" value="J_dom_sf"/>
</dbReference>
<evidence type="ECO:0000259" key="2">
    <source>
        <dbReference type="Pfam" id="PF25794"/>
    </source>
</evidence>
<feature type="compositionally biased region" description="Polar residues" evidence="1">
    <location>
        <begin position="4116"/>
        <end position="4129"/>
    </location>
</feature>
<dbReference type="Proteomes" id="UP000596742">
    <property type="component" value="Unassembled WGS sequence"/>
</dbReference>
<evidence type="ECO:0000313" key="4">
    <source>
        <dbReference type="Proteomes" id="UP000596742"/>
    </source>
</evidence>
<feature type="non-terminal residue" evidence="3">
    <location>
        <position position="1"/>
    </location>
</feature>
<dbReference type="SUPFAM" id="SSF46565">
    <property type="entry name" value="Chaperone J-domain"/>
    <property type="match status" value="1"/>
</dbReference>
<dbReference type="Gene3D" id="1.10.287.110">
    <property type="entry name" value="DnaJ domain"/>
    <property type="match status" value="1"/>
</dbReference>
<name>A0A8B6DMR4_MYTGA</name>
<dbReference type="InterPro" id="IPR058210">
    <property type="entry name" value="SACS/Nov_dom"/>
</dbReference>